<protein>
    <submittedName>
        <fullName evidence="2">Transcriptional regulator, XRE family</fullName>
    </submittedName>
</protein>
<keyword evidence="3" id="KW-1185">Reference proteome</keyword>
<dbReference type="SUPFAM" id="SSF47413">
    <property type="entry name" value="lambda repressor-like DNA-binding domains"/>
    <property type="match status" value="1"/>
</dbReference>
<reference evidence="3" key="1">
    <citation type="submission" date="2017-02" db="EMBL/GenBank/DDBJ databases">
        <authorList>
            <person name="Dridi B."/>
        </authorList>
    </citation>
    <scope>NUCLEOTIDE SEQUENCE [LARGE SCALE GENOMIC DNA]</scope>
    <source>
        <strain evidence="3">bH819</strain>
    </source>
</reference>
<evidence type="ECO:0000313" key="2">
    <source>
        <dbReference type="EMBL" id="SLM85393.1"/>
    </source>
</evidence>
<gene>
    <name evidence="2" type="ORF">FM121_04795</name>
</gene>
<dbReference type="AlphaFoldDB" id="A0A1X6WM25"/>
<dbReference type="Proteomes" id="UP000195918">
    <property type="component" value="Unassembled WGS sequence"/>
</dbReference>
<dbReference type="GO" id="GO:0003677">
    <property type="term" value="F:DNA binding"/>
    <property type="evidence" value="ECO:0007669"/>
    <property type="project" value="InterPro"/>
</dbReference>
<dbReference type="InterPro" id="IPR010982">
    <property type="entry name" value="Lambda_DNA-bd_dom_sf"/>
</dbReference>
<evidence type="ECO:0000313" key="3">
    <source>
        <dbReference type="Proteomes" id="UP000195918"/>
    </source>
</evidence>
<dbReference type="PROSITE" id="PS50943">
    <property type="entry name" value="HTH_CROC1"/>
    <property type="match status" value="1"/>
</dbReference>
<accession>A0A1X6WM25</accession>
<sequence>MSSSQNKVGERIKNIRISKGLSMDDFGSLFDPPVTKGTISKWENGKYLPNNNRIKKIAEIAEISVEELLYGDIRNYLNPIIIEIAANQYNIDISDDQEMIDYIFEGLYHESYDSDEESLYSENKDRLDDILLYPFAMDSEGLIQTATLDLFHSMNKIKELTENRKDDLSKKEYAELTHTKDLITEVLQQAYYDIDGMDVDSHFSSIEKYEKKLQKEIDKNANTEILDPKIPNNNN</sequence>
<name>A0A1X6WM25_9ENTE</name>
<dbReference type="InterPro" id="IPR001387">
    <property type="entry name" value="Cro/C1-type_HTH"/>
</dbReference>
<dbReference type="Pfam" id="PF01381">
    <property type="entry name" value="HTH_3"/>
    <property type="match status" value="1"/>
</dbReference>
<feature type="domain" description="HTH cro/C1-type" evidence="1">
    <location>
        <begin position="12"/>
        <end position="68"/>
    </location>
</feature>
<dbReference type="Gene3D" id="1.10.260.40">
    <property type="entry name" value="lambda repressor-like DNA-binding domains"/>
    <property type="match status" value="1"/>
</dbReference>
<evidence type="ECO:0000259" key="1">
    <source>
        <dbReference type="PROSITE" id="PS50943"/>
    </source>
</evidence>
<dbReference type="CDD" id="cd00093">
    <property type="entry name" value="HTH_XRE"/>
    <property type="match status" value="1"/>
</dbReference>
<dbReference type="SMART" id="SM00530">
    <property type="entry name" value="HTH_XRE"/>
    <property type="match status" value="1"/>
</dbReference>
<dbReference type="EMBL" id="FWFD01000008">
    <property type="protein sequence ID" value="SLM85393.1"/>
    <property type="molecule type" value="Genomic_DNA"/>
</dbReference>
<proteinExistence type="predicted"/>
<organism evidence="2 3">
    <name type="scientific">Vagococcus fluvialis bH819</name>
    <dbReference type="NCBI Taxonomy" id="1255619"/>
    <lineage>
        <taxon>Bacteria</taxon>
        <taxon>Bacillati</taxon>
        <taxon>Bacillota</taxon>
        <taxon>Bacilli</taxon>
        <taxon>Lactobacillales</taxon>
        <taxon>Enterococcaceae</taxon>
        <taxon>Vagococcus</taxon>
    </lineage>
</organism>
<dbReference type="RefSeq" id="WP_086951027.1">
    <property type="nucleotide sequence ID" value="NZ_FWFD01000008.1"/>
</dbReference>
<dbReference type="OrthoDB" id="2168837at2"/>